<reference evidence="1 2" key="1">
    <citation type="submission" date="2019-03" db="EMBL/GenBank/DDBJ databases">
        <title>First draft genome of Liparis tanakae, snailfish: a comprehensive survey of snailfish specific genes.</title>
        <authorList>
            <person name="Kim W."/>
            <person name="Song I."/>
            <person name="Jeong J.-H."/>
            <person name="Kim D."/>
            <person name="Kim S."/>
            <person name="Ryu S."/>
            <person name="Song J.Y."/>
            <person name="Lee S.K."/>
        </authorList>
    </citation>
    <scope>NUCLEOTIDE SEQUENCE [LARGE SCALE GENOMIC DNA]</scope>
    <source>
        <tissue evidence="1">Muscle</tissue>
    </source>
</reference>
<comment type="caution">
    <text evidence="1">The sequence shown here is derived from an EMBL/GenBank/DDBJ whole genome shotgun (WGS) entry which is preliminary data.</text>
</comment>
<dbReference type="OrthoDB" id="8950205at2759"/>
<proteinExistence type="predicted"/>
<evidence type="ECO:0000313" key="2">
    <source>
        <dbReference type="Proteomes" id="UP000314294"/>
    </source>
</evidence>
<evidence type="ECO:0000313" key="1">
    <source>
        <dbReference type="EMBL" id="TNN59262.1"/>
    </source>
</evidence>
<dbReference type="Proteomes" id="UP000314294">
    <property type="component" value="Unassembled WGS sequence"/>
</dbReference>
<sequence>MFLNFTPGCISNEALEVLREEENRLRLKKYKCQFTQLSSVSRGIKKTESSVERLSECGLDSVDESHGFRDAVEGQSTCSVVQVDSDDGGLRTRDESLSVVPPQLSDLLLQLLLKLFNLTQFSSLLGSDLLLHTRASSLHETDQLRVALLTVLHCFISRDVDGLHLLLEQLQVFLSVLDSLVDVESTPLQLSLPLGPFCFS</sequence>
<organism evidence="1 2">
    <name type="scientific">Liparis tanakae</name>
    <name type="common">Tanaka's snailfish</name>
    <dbReference type="NCBI Taxonomy" id="230148"/>
    <lineage>
        <taxon>Eukaryota</taxon>
        <taxon>Metazoa</taxon>
        <taxon>Chordata</taxon>
        <taxon>Craniata</taxon>
        <taxon>Vertebrata</taxon>
        <taxon>Euteleostomi</taxon>
        <taxon>Actinopterygii</taxon>
        <taxon>Neopterygii</taxon>
        <taxon>Teleostei</taxon>
        <taxon>Neoteleostei</taxon>
        <taxon>Acanthomorphata</taxon>
        <taxon>Eupercaria</taxon>
        <taxon>Perciformes</taxon>
        <taxon>Cottioidei</taxon>
        <taxon>Cottales</taxon>
        <taxon>Liparidae</taxon>
        <taxon>Liparis</taxon>
    </lineage>
</organism>
<keyword evidence="2" id="KW-1185">Reference proteome</keyword>
<protein>
    <submittedName>
        <fullName evidence="1">Uncharacterized protein</fullName>
    </submittedName>
</protein>
<gene>
    <name evidence="1" type="ORF">EYF80_030547</name>
</gene>
<accession>A0A4Z2H322</accession>
<dbReference type="EMBL" id="SRLO01000360">
    <property type="protein sequence ID" value="TNN59262.1"/>
    <property type="molecule type" value="Genomic_DNA"/>
</dbReference>
<dbReference type="AlphaFoldDB" id="A0A4Z2H322"/>
<name>A0A4Z2H322_9TELE</name>